<feature type="signal peptide" evidence="10">
    <location>
        <begin position="1"/>
        <end position="24"/>
    </location>
</feature>
<dbReference type="GO" id="GO:0005886">
    <property type="term" value="C:plasma membrane"/>
    <property type="evidence" value="ECO:0007669"/>
    <property type="project" value="UniProtKB-SubCell"/>
</dbReference>
<dbReference type="InterPro" id="IPR051378">
    <property type="entry name" value="Cell2Cell_Antifungal"/>
</dbReference>
<keyword evidence="2" id="KW-0945">Host-virus interaction</keyword>
<evidence type="ECO:0000259" key="11">
    <source>
        <dbReference type="PROSITE" id="PS51473"/>
    </source>
</evidence>
<feature type="chain" id="PRO_5028451930" description="Gnk2-homologous domain-containing protein" evidence="10">
    <location>
        <begin position="25"/>
        <end position="300"/>
    </location>
</feature>
<dbReference type="PANTHER" id="PTHR32080">
    <property type="entry name" value="ANTIFUNGAL PROTEIN GINKBILOBIN-2-LIKE"/>
    <property type="match status" value="1"/>
</dbReference>
<keyword evidence="3 10" id="KW-0732">Signal</keyword>
<evidence type="ECO:0000256" key="8">
    <source>
        <dbReference type="ARBA" id="ARBA00038393"/>
    </source>
</evidence>
<dbReference type="Gene3D" id="3.30.430.20">
    <property type="entry name" value="Gnk2 domain, C-X8-C-X2-C motif"/>
    <property type="match status" value="2"/>
</dbReference>
<accession>A0A6V7P7C8</accession>
<feature type="transmembrane region" description="Helical" evidence="9">
    <location>
        <begin position="279"/>
        <end position="297"/>
    </location>
</feature>
<comment type="subcellular location">
    <subcellularLocation>
        <location evidence="7">Cell junction</location>
        <location evidence="7">Plasmodesma</location>
    </subcellularLocation>
    <subcellularLocation>
        <location evidence="1">Cell membrane</location>
        <topology evidence="1">Single-pass type I membrane protein</topology>
    </subcellularLocation>
</comment>
<keyword evidence="6" id="KW-1015">Disulfide bond</keyword>
<keyword evidence="9" id="KW-0472">Membrane</keyword>
<evidence type="ECO:0000256" key="1">
    <source>
        <dbReference type="ARBA" id="ARBA00004251"/>
    </source>
</evidence>
<gene>
    <name evidence="12" type="ORF">CB5_LOCUS9941</name>
</gene>
<evidence type="ECO:0000256" key="6">
    <source>
        <dbReference type="ARBA" id="ARBA00023157"/>
    </source>
</evidence>
<feature type="domain" description="Gnk2-homologous" evidence="11">
    <location>
        <begin position="133"/>
        <end position="232"/>
    </location>
</feature>
<dbReference type="AlphaFoldDB" id="A0A6V7P7C8"/>
<dbReference type="Pfam" id="PF01657">
    <property type="entry name" value="Stress-antifung"/>
    <property type="match status" value="2"/>
</dbReference>
<dbReference type="PROSITE" id="PS51473">
    <property type="entry name" value="GNK2"/>
    <property type="match status" value="2"/>
</dbReference>
<dbReference type="CDD" id="cd23509">
    <property type="entry name" value="Gnk2-like"/>
    <property type="match status" value="2"/>
</dbReference>
<evidence type="ECO:0000256" key="9">
    <source>
        <dbReference type="SAM" id="Phobius"/>
    </source>
</evidence>
<feature type="transmembrane region" description="Helical" evidence="9">
    <location>
        <begin position="250"/>
        <end position="270"/>
    </location>
</feature>
<name>A0A6V7P7C8_ANACO</name>
<organism evidence="12">
    <name type="scientific">Ananas comosus var. bracteatus</name>
    <name type="common">red pineapple</name>
    <dbReference type="NCBI Taxonomy" id="296719"/>
    <lineage>
        <taxon>Eukaryota</taxon>
        <taxon>Viridiplantae</taxon>
        <taxon>Streptophyta</taxon>
        <taxon>Embryophyta</taxon>
        <taxon>Tracheophyta</taxon>
        <taxon>Spermatophyta</taxon>
        <taxon>Magnoliopsida</taxon>
        <taxon>Liliopsida</taxon>
        <taxon>Poales</taxon>
        <taxon>Bromeliaceae</taxon>
        <taxon>Bromelioideae</taxon>
        <taxon>Ananas</taxon>
    </lineage>
</organism>
<dbReference type="GO" id="GO:0009506">
    <property type="term" value="C:plasmodesma"/>
    <property type="evidence" value="ECO:0007669"/>
    <property type="project" value="UniProtKB-SubCell"/>
</dbReference>
<dbReference type="InterPro" id="IPR002902">
    <property type="entry name" value="GNK2"/>
</dbReference>
<dbReference type="InterPro" id="IPR038408">
    <property type="entry name" value="GNK2_sf"/>
</dbReference>
<feature type="domain" description="Gnk2-homologous" evidence="11">
    <location>
        <begin position="29"/>
        <end position="127"/>
    </location>
</feature>
<evidence type="ECO:0000256" key="3">
    <source>
        <dbReference type="ARBA" id="ARBA00022729"/>
    </source>
</evidence>
<evidence type="ECO:0000256" key="4">
    <source>
        <dbReference type="ARBA" id="ARBA00022737"/>
    </source>
</evidence>
<protein>
    <recommendedName>
        <fullName evidence="11">Gnk2-homologous domain-containing protein</fullName>
    </recommendedName>
</protein>
<evidence type="ECO:0000256" key="5">
    <source>
        <dbReference type="ARBA" id="ARBA00022949"/>
    </source>
</evidence>
<keyword evidence="5" id="KW-0965">Cell junction</keyword>
<comment type="similarity">
    <text evidence="8">Belongs to the cysteine-rich repeat secretory protein family. Plasmodesmata-located proteins (PDLD) subfamily.</text>
</comment>
<evidence type="ECO:0000256" key="2">
    <source>
        <dbReference type="ARBA" id="ARBA00022581"/>
    </source>
</evidence>
<evidence type="ECO:0000256" key="7">
    <source>
        <dbReference type="ARBA" id="ARBA00024184"/>
    </source>
</evidence>
<keyword evidence="4" id="KW-0677">Repeat</keyword>
<sequence>MAKLSVFLLSLLLFSFLIIPSASAGDDYTAFVYAGCSQPQYAADTAYAYSADSVLTTLANAAAFGPYANSTSGAVSGVLQCRADLPLAVCAACVRSALSELSTLCPSAAAAAVQLRACFLRYGNDSFLGRQDTTLLYKKCGAPAPPPQLRRLPRMRDASLGALVAAAAPGGYRVGGAGYVQAMSQCVGDIGPKQCTDCVAAAVTQLKSWCDGANAGEAYLGKCYARFWSNGGAVYSPAHEDHVDEAGKTLAIIIGLMAAVALIIVFLSFIRRAGNEASSVLYIPILSRILISFYFYLLRT</sequence>
<keyword evidence="9" id="KW-0812">Transmembrane</keyword>
<dbReference type="EMBL" id="LR862146">
    <property type="protein sequence ID" value="CAD1826730.1"/>
    <property type="molecule type" value="Genomic_DNA"/>
</dbReference>
<keyword evidence="9" id="KW-1133">Transmembrane helix</keyword>
<proteinExistence type="inferred from homology"/>
<reference evidence="12" key="1">
    <citation type="submission" date="2020-07" db="EMBL/GenBank/DDBJ databases">
        <authorList>
            <person name="Lin J."/>
        </authorList>
    </citation>
    <scope>NUCLEOTIDE SEQUENCE</scope>
</reference>
<evidence type="ECO:0000256" key="10">
    <source>
        <dbReference type="SAM" id="SignalP"/>
    </source>
</evidence>
<dbReference type="PANTHER" id="PTHR32080:SF3">
    <property type="entry name" value="PLASMODESMATA-LOCATED PROTEIN 7"/>
    <property type="match status" value="1"/>
</dbReference>
<evidence type="ECO:0000313" key="12">
    <source>
        <dbReference type="EMBL" id="CAD1826730.1"/>
    </source>
</evidence>